<gene>
    <name evidence="1" type="ORF">HB907_06710</name>
</gene>
<sequence>MIRTLRRRTRFLRYNLPIHCINLVTMILPNCTPTVLIRGFLMRPFFKKCGKGLKIANGVTINNPDRIEIGDNVQIAQNNWISGVGGLKIGDNVLMGPLGVIVTSQHSFKNGKLTSGYTPGSVQIGAGCWLASHVVITEGVEIGADSLVGAGAVVTKSFPDRSKIVGVPGKNIGSPGND</sequence>
<keyword evidence="1" id="KW-0808">Transferase</keyword>
<dbReference type="InterPro" id="IPR011004">
    <property type="entry name" value="Trimer_LpxA-like_sf"/>
</dbReference>
<dbReference type="CDD" id="cd04647">
    <property type="entry name" value="LbH_MAT_like"/>
    <property type="match status" value="1"/>
</dbReference>
<dbReference type="EMBL" id="JAARRU010000002">
    <property type="protein sequence ID" value="MBC1565089.1"/>
    <property type="molecule type" value="Genomic_DNA"/>
</dbReference>
<dbReference type="InterPro" id="IPR001451">
    <property type="entry name" value="Hexapep"/>
</dbReference>
<evidence type="ECO:0000313" key="2">
    <source>
        <dbReference type="Proteomes" id="UP000586951"/>
    </source>
</evidence>
<dbReference type="RefSeq" id="WP_185417183.1">
    <property type="nucleotide sequence ID" value="NZ_JAARRU010000002.1"/>
</dbReference>
<name>A0A841ZWF5_9LIST</name>
<dbReference type="Gene3D" id="2.160.10.10">
    <property type="entry name" value="Hexapeptide repeat proteins"/>
    <property type="match status" value="1"/>
</dbReference>
<evidence type="ECO:0000313" key="1">
    <source>
        <dbReference type="EMBL" id="MBC1565089.1"/>
    </source>
</evidence>
<proteinExistence type="predicted"/>
<dbReference type="Proteomes" id="UP000586951">
    <property type="component" value="Unassembled WGS sequence"/>
</dbReference>
<keyword evidence="1" id="KW-0012">Acyltransferase</keyword>
<organism evidence="1 2">
    <name type="scientific">Listeria booriae</name>
    <dbReference type="NCBI Taxonomy" id="1552123"/>
    <lineage>
        <taxon>Bacteria</taxon>
        <taxon>Bacillati</taxon>
        <taxon>Bacillota</taxon>
        <taxon>Bacilli</taxon>
        <taxon>Bacillales</taxon>
        <taxon>Listeriaceae</taxon>
        <taxon>Listeria</taxon>
    </lineage>
</organism>
<dbReference type="SUPFAM" id="SSF51161">
    <property type="entry name" value="Trimeric LpxA-like enzymes"/>
    <property type="match status" value="1"/>
</dbReference>
<comment type="caution">
    <text evidence="1">The sequence shown here is derived from an EMBL/GenBank/DDBJ whole genome shotgun (WGS) entry which is preliminary data.</text>
</comment>
<protein>
    <submittedName>
        <fullName evidence="1">Acyltransferase</fullName>
    </submittedName>
</protein>
<dbReference type="PANTHER" id="PTHR23416">
    <property type="entry name" value="SIALIC ACID SYNTHASE-RELATED"/>
    <property type="match status" value="1"/>
</dbReference>
<dbReference type="InterPro" id="IPR051159">
    <property type="entry name" value="Hexapeptide_acetyltransf"/>
</dbReference>
<reference evidence="1 2" key="1">
    <citation type="submission" date="2020-03" db="EMBL/GenBank/DDBJ databases">
        <title>Soil Listeria distribution.</title>
        <authorList>
            <person name="Liao J."/>
            <person name="Wiedmann M."/>
        </authorList>
    </citation>
    <scope>NUCLEOTIDE SEQUENCE [LARGE SCALE GENOMIC DNA]</scope>
    <source>
        <strain evidence="1 2">FSL L7-1427</strain>
    </source>
</reference>
<dbReference type="AlphaFoldDB" id="A0A841ZWF5"/>
<dbReference type="Pfam" id="PF00132">
    <property type="entry name" value="Hexapep"/>
    <property type="match status" value="1"/>
</dbReference>
<accession>A0A841ZWF5</accession>
<dbReference type="GO" id="GO:0016746">
    <property type="term" value="F:acyltransferase activity"/>
    <property type="evidence" value="ECO:0007669"/>
    <property type="project" value="UniProtKB-KW"/>
</dbReference>